<organism evidence="1 2">
    <name type="scientific">Xanthomonas vasicola</name>
    <dbReference type="NCBI Taxonomy" id="56459"/>
    <lineage>
        <taxon>Bacteria</taxon>
        <taxon>Pseudomonadati</taxon>
        <taxon>Pseudomonadota</taxon>
        <taxon>Gammaproteobacteria</taxon>
        <taxon>Lysobacterales</taxon>
        <taxon>Lysobacteraceae</taxon>
        <taxon>Xanthomonas</taxon>
    </lineage>
</organism>
<name>A0ABD7SEZ8_XANVA</name>
<evidence type="ECO:0000313" key="2">
    <source>
        <dbReference type="Proteomes" id="UP000320455"/>
    </source>
</evidence>
<evidence type="ECO:0000313" key="1">
    <source>
        <dbReference type="EMBL" id="TWQ56466.1"/>
    </source>
</evidence>
<dbReference type="AlphaFoldDB" id="A0ABD7SEZ8"/>
<accession>A0ABD7SEZ8</accession>
<dbReference type="EMBL" id="VOCK01000003">
    <property type="protein sequence ID" value="TWQ56466.1"/>
    <property type="molecule type" value="Genomic_DNA"/>
</dbReference>
<gene>
    <name evidence="1" type="ORF">FQK01_02785</name>
</gene>
<proteinExistence type="predicted"/>
<reference evidence="2" key="1">
    <citation type="journal article" date="2020" name="Phytopathology">
        <title>Genomic acquisitions in emerging populations of Xanthomonas vasicola pv. vasculorum infecting corn in the U.S. and Argentina.</title>
        <authorList>
            <person name="Perez-Quintero A.L."/>
        </authorList>
    </citation>
    <scope>NUCLEOTIDE SEQUENCE [LARGE SCALE GENOMIC DNA]</scope>
    <source>
        <strain evidence="2">Xvh-L</strain>
    </source>
</reference>
<protein>
    <recommendedName>
        <fullName evidence="3">Integrase</fullName>
    </recommendedName>
</protein>
<comment type="caution">
    <text evidence="1">The sequence shown here is derived from an EMBL/GenBank/DDBJ whole genome shotgun (WGS) entry which is preliminary data.</text>
</comment>
<keyword evidence="2" id="KW-1185">Reference proteome</keyword>
<evidence type="ECO:0008006" key="3">
    <source>
        <dbReference type="Google" id="ProtNLM"/>
    </source>
</evidence>
<dbReference type="Proteomes" id="UP000320455">
    <property type="component" value="Unassembled WGS sequence"/>
</dbReference>
<sequence>MSRNADLELDELTAAATSGPATRRCLSACAAADHAHASALKRRGMSKGPKRYPTRSDRIELRGLRAEAASRDFVRELRA</sequence>